<sequence length="179" mass="18925">MATFVLVNGTGSTQDDWAALVEDLEDRGDRCLLVDISSVQGEDQADRIAWAAQHSLTSPILVAHGDAGAYVPEALARFRFAHVVWLAAEVPAPESTTEQDWLTVGQTYAGDPEDQVAEKAALAVPGMEFEELAGGPCPQLSSPDEVARTLARCARKQPTAVPGVRGRAPERGPGVAPPV</sequence>
<comment type="caution">
    <text evidence="2">The sequence shown here is derived from an EMBL/GenBank/DDBJ whole genome shotgun (WGS) entry which is preliminary data.</text>
</comment>
<accession>A0A7W7C5T9</accession>
<evidence type="ECO:0000313" key="3">
    <source>
        <dbReference type="Proteomes" id="UP000533598"/>
    </source>
</evidence>
<gene>
    <name evidence="2" type="ORF">HNR67_001176</name>
</gene>
<keyword evidence="3" id="KW-1185">Reference proteome</keyword>
<dbReference type="Proteomes" id="UP000533598">
    <property type="component" value="Unassembled WGS sequence"/>
</dbReference>
<dbReference type="InterPro" id="IPR029058">
    <property type="entry name" value="AB_hydrolase_fold"/>
</dbReference>
<proteinExistence type="predicted"/>
<dbReference type="Gene3D" id="3.40.50.1820">
    <property type="entry name" value="alpha/beta hydrolase"/>
    <property type="match status" value="1"/>
</dbReference>
<feature type="region of interest" description="Disordered" evidence="1">
    <location>
        <begin position="157"/>
        <end position="179"/>
    </location>
</feature>
<evidence type="ECO:0000313" key="2">
    <source>
        <dbReference type="EMBL" id="MBB4675058.1"/>
    </source>
</evidence>
<dbReference type="RefSeq" id="WP_185001094.1">
    <property type="nucleotide sequence ID" value="NZ_BAAAUI010000026.1"/>
</dbReference>
<dbReference type="SUPFAM" id="SSF53474">
    <property type="entry name" value="alpha/beta-Hydrolases"/>
    <property type="match status" value="1"/>
</dbReference>
<reference evidence="2 3" key="1">
    <citation type="submission" date="2020-08" db="EMBL/GenBank/DDBJ databases">
        <title>Sequencing the genomes of 1000 actinobacteria strains.</title>
        <authorList>
            <person name="Klenk H.-P."/>
        </authorList>
    </citation>
    <scope>NUCLEOTIDE SEQUENCE [LARGE SCALE GENOMIC DNA]</scope>
    <source>
        <strain evidence="2 3">DSM 44230</strain>
    </source>
</reference>
<dbReference type="EMBL" id="JACHMH010000001">
    <property type="protein sequence ID" value="MBB4675058.1"/>
    <property type="molecule type" value="Genomic_DNA"/>
</dbReference>
<name>A0A7W7C5T9_9PSEU</name>
<protein>
    <recommendedName>
        <fullName evidence="4">Alpha/beta hydrolase</fullName>
    </recommendedName>
</protein>
<organism evidence="2 3">
    <name type="scientific">Crossiella cryophila</name>
    <dbReference type="NCBI Taxonomy" id="43355"/>
    <lineage>
        <taxon>Bacteria</taxon>
        <taxon>Bacillati</taxon>
        <taxon>Actinomycetota</taxon>
        <taxon>Actinomycetes</taxon>
        <taxon>Pseudonocardiales</taxon>
        <taxon>Pseudonocardiaceae</taxon>
        <taxon>Crossiella</taxon>
    </lineage>
</organism>
<dbReference type="AlphaFoldDB" id="A0A7W7C5T9"/>
<evidence type="ECO:0008006" key="4">
    <source>
        <dbReference type="Google" id="ProtNLM"/>
    </source>
</evidence>
<evidence type="ECO:0000256" key="1">
    <source>
        <dbReference type="SAM" id="MobiDB-lite"/>
    </source>
</evidence>